<feature type="transmembrane region" description="Helical" evidence="7">
    <location>
        <begin position="30"/>
        <end position="50"/>
    </location>
</feature>
<proteinExistence type="inferred from homology"/>
<evidence type="ECO:0000256" key="6">
    <source>
        <dbReference type="ARBA" id="ARBA00023136"/>
    </source>
</evidence>
<evidence type="ECO:0000313" key="10">
    <source>
        <dbReference type="Proteomes" id="UP000494206"/>
    </source>
</evidence>
<evidence type="ECO:0000256" key="2">
    <source>
        <dbReference type="ARBA" id="ARBA00006364"/>
    </source>
</evidence>
<sequence>MSCRTTLSTLVLIWLLLALARLLFDLIGKLWLVAIFDLLQIVCCITGLFGSIQKRKALLYALVCSNFISVAQNVLIFLWYIGVFGEITRPLLSAGLPYSFSFFLRFTPACQSHFDLKRTIWVQHNCLVPFYSIEASQALAHIVLAVASTILAILVLVEIRDEKKPRSTTVNHYAQICGAKGVEVGAAPPAAASSSGYVNSTYDELRSQNSSRESRKDVPLPPPPPPQPPIQSQQFERVSKRKRGKIRPNSMMPAPDIPACSSSKSSEDENAVEDVYTKPMKRKSVLSPTRRSPDDKMTPRAANVTSLVSFDPKSSTLLRVRQHLEIDEESIECDGMYEQLRSRSSGSDGVPPSTIPLSDYKYRNSSQDSVPSMFAPMLNCFSPSDAAEATRTAAPIASPGIRLSDQLALSGSKAPYKSAFRIQSKDSSKVIGHYHAPNEIPLSSSEPVDDGDTKTYPVLTSGGLLV</sequence>
<keyword evidence="6 7" id="KW-0472">Membrane</keyword>
<dbReference type="Pfam" id="PF05640">
    <property type="entry name" value="NKAIN"/>
    <property type="match status" value="1"/>
</dbReference>
<evidence type="ECO:0000256" key="1">
    <source>
        <dbReference type="ARBA" id="ARBA00004651"/>
    </source>
</evidence>
<keyword evidence="5 7" id="KW-1133">Transmembrane helix</keyword>
<name>A0A8S1EUV0_9PELO</name>
<keyword evidence="4 7" id="KW-0812">Transmembrane</keyword>
<evidence type="ECO:0000256" key="8">
    <source>
        <dbReference type="SAM" id="MobiDB-lite"/>
    </source>
</evidence>
<comment type="subcellular location">
    <subcellularLocation>
        <location evidence="1 7">Cell membrane</location>
        <topology evidence="1 7">Multi-pass membrane protein</topology>
    </subcellularLocation>
</comment>
<dbReference type="EMBL" id="CADEPM010000004">
    <property type="protein sequence ID" value="CAB3405138.1"/>
    <property type="molecule type" value="Genomic_DNA"/>
</dbReference>
<evidence type="ECO:0000256" key="3">
    <source>
        <dbReference type="ARBA" id="ARBA00022475"/>
    </source>
</evidence>
<evidence type="ECO:0000256" key="4">
    <source>
        <dbReference type="ARBA" id="ARBA00022692"/>
    </source>
</evidence>
<feature type="region of interest" description="Disordered" evidence="8">
    <location>
        <begin position="341"/>
        <end position="362"/>
    </location>
</feature>
<accession>A0A8S1EUV0</accession>
<dbReference type="InterPro" id="IPR008516">
    <property type="entry name" value="Na/K-Atpase_Interacting"/>
</dbReference>
<evidence type="ECO:0000313" key="9">
    <source>
        <dbReference type="EMBL" id="CAB3405138.1"/>
    </source>
</evidence>
<keyword evidence="3 7" id="KW-1003">Cell membrane</keyword>
<protein>
    <recommendedName>
        <fullName evidence="7">Sodium/potassium-transporting ATPase subunit beta-1-interacting protein</fullName>
        <shortName evidence="7">Na(+)/K(+)-transporting ATPase subunit beta-1-interacting protein</shortName>
    </recommendedName>
</protein>
<organism evidence="9 10">
    <name type="scientific">Caenorhabditis bovis</name>
    <dbReference type="NCBI Taxonomy" id="2654633"/>
    <lineage>
        <taxon>Eukaryota</taxon>
        <taxon>Metazoa</taxon>
        <taxon>Ecdysozoa</taxon>
        <taxon>Nematoda</taxon>
        <taxon>Chromadorea</taxon>
        <taxon>Rhabditida</taxon>
        <taxon>Rhabditina</taxon>
        <taxon>Rhabditomorpha</taxon>
        <taxon>Rhabditoidea</taxon>
        <taxon>Rhabditidae</taxon>
        <taxon>Peloderinae</taxon>
        <taxon>Caenorhabditis</taxon>
    </lineage>
</organism>
<evidence type="ECO:0000256" key="5">
    <source>
        <dbReference type="ARBA" id="ARBA00022989"/>
    </source>
</evidence>
<keyword evidence="10" id="KW-1185">Reference proteome</keyword>
<feature type="compositionally biased region" description="Polar residues" evidence="8">
    <location>
        <begin position="196"/>
        <end position="211"/>
    </location>
</feature>
<dbReference type="PANTHER" id="PTHR13084:SF6">
    <property type="entry name" value="SODIUM_POTASSIUM-TRANSPORTING ATPASE SUBUNIT BETA-1-INTERACTING PROTEIN"/>
    <property type="match status" value="1"/>
</dbReference>
<gene>
    <name evidence="9" type="ORF">CBOVIS_LOCUS7371</name>
</gene>
<feature type="compositionally biased region" description="Pro residues" evidence="8">
    <location>
        <begin position="219"/>
        <end position="229"/>
    </location>
</feature>
<feature type="region of interest" description="Disordered" evidence="8">
    <location>
        <begin position="192"/>
        <end position="301"/>
    </location>
</feature>
<dbReference type="Proteomes" id="UP000494206">
    <property type="component" value="Unassembled WGS sequence"/>
</dbReference>
<dbReference type="PANTHER" id="PTHR13084">
    <property type="entry name" value="T-CELL LYMPHOMA BREAKPOINT-ASSOCIATED TARGET 1-RELATED"/>
    <property type="match status" value="1"/>
</dbReference>
<comment type="similarity">
    <text evidence="2 7">Belongs to the NKAIN family.</text>
</comment>
<comment type="caution">
    <text evidence="9">The sequence shown here is derived from an EMBL/GenBank/DDBJ whole genome shotgun (WGS) entry which is preliminary data.</text>
</comment>
<feature type="region of interest" description="Disordered" evidence="8">
    <location>
        <begin position="436"/>
        <end position="456"/>
    </location>
</feature>
<dbReference type="GO" id="GO:0005886">
    <property type="term" value="C:plasma membrane"/>
    <property type="evidence" value="ECO:0007669"/>
    <property type="project" value="UniProtKB-SubCell"/>
</dbReference>
<feature type="transmembrane region" description="Helical" evidence="7">
    <location>
        <begin position="138"/>
        <end position="157"/>
    </location>
</feature>
<feature type="transmembrane region" description="Helical" evidence="7">
    <location>
        <begin position="57"/>
        <end position="81"/>
    </location>
</feature>
<dbReference type="OrthoDB" id="10050321at2759"/>
<evidence type="ECO:0000256" key="7">
    <source>
        <dbReference type="RuleBase" id="RU368041"/>
    </source>
</evidence>
<dbReference type="AlphaFoldDB" id="A0A8S1EUV0"/>
<dbReference type="GO" id="GO:0002028">
    <property type="term" value="P:regulation of sodium ion transport"/>
    <property type="evidence" value="ECO:0007669"/>
    <property type="project" value="UniProtKB-UniRule"/>
</dbReference>
<reference evidence="9 10" key="1">
    <citation type="submission" date="2020-04" db="EMBL/GenBank/DDBJ databases">
        <authorList>
            <person name="Laetsch R D."/>
            <person name="Stevens L."/>
            <person name="Kumar S."/>
            <person name="Blaxter L. M."/>
        </authorList>
    </citation>
    <scope>NUCLEOTIDE SEQUENCE [LARGE SCALE GENOMIC DNA]</scope>
</reference>